<dbReference type="EMBL" id="BSUN01000001">
    <property type="protein sequence ID" value="GMA37261.1"/>
    <property type="molecule type" value="Genomic_DNA"/>
</dbReference>
<keyword evidence="3" id="KW-1185">Reference proteome</keyword>
<proteinExistence type="predicted"/>
<dbReference type="Gene3D" id="3.20.140.10">
    <property type="entry name" value="nicotinate phosphoribosyltransferase"/>
    <property type="match status" value="1"/>
</dbReference>
<comment type="caution">
    <text evidence="2">The sequence shown here is derived from an EMBL/GenBank/DDBJ whole genome shotgun (WGS) entry which is preliminary data.</text>
</comment>
<dbReference type="Proteomes" id="UP001157125">
    <property type="component" value="Unassembled WGS sequence"/>
</dbReference>
<feature type="region of interest" description="Disordered" evidence="1">
    <location>
        <begin position="1"/>
        <end position="29"/>
    </location>
</feature>
<dbReference type="SUPFAM" id="SSF51690">
    <property type="entry name" value="Nicotinate/Quinolinate PRTase C-terminal domain-like"/>
    <property type="match status" value="1"/>
</dbReference>
<organism evidence="2 3">
    <name type="scientific">Demequina litorisediminis</name>
    <dbReference type="NCBI Taxonomy" id="1849022"/>
    <lineage>
        <taxon>Bacteria</taxon>
        <taxon>Bacillati</taxon>
        <taxon>Actinomycetota</taxon>
        <taxon>Actinomycetes</taxon>
        <taxon>Micrococcales</taxon>
        <taxon>Demequinaceae</taxon>
        <taxon>Demequina</taxon>
    </lineage>
</organism>
<evidence type="ECO:0000313" key="2">
    <source>
        <dbReference type="EMBL" id="GMA37261.1"/>
    </source>
</evidence>
<gene>
    <name evidence="2" type="ORF">GCM10025876_34650</name>
</gene>
<evidence type="ECO:0000313" key="3">
    <source>
        <dbReference type="Proteomes" id="UP001157125"/>
    </source>
</evidence>
<evidence type="ECO:0000256" key="1">
    <source>
        <dbReference type="SAM" id="MobiDB-lite"/>
    </source>
</evidence>
<accession>A0ABQ6IJI6</accession>
<reference evidence="3" key="1">
    <citation type="journal article" date="2019" name="Int. J. Syst. Evol. Microbiol.">
        <title>The Global Catalogue of Microorganisms (GCM) 10K type strain sequencing project: providing services to taxonomists for standard genome sequencing and annotation.</title>
        <authorList>
            <consortium name="The Broad Institute Genomics Platform"/>
            <consortium name="The Broad Institute Genome Sequencing Center for Infectious Disease"/>
            <person name="Wu L."/>
            <person name="Ma J."/>
        </authorList>
    </citation>
    <scope>NUCLEOTIDE SEQUENCE [LARGE SCALE GENOMIC DNA]</scope>
    <source>
        <strain evidence="3">NBRC 112299</strain>
    </source>
</reference>
<sequence>MLPPSAPSTSLVEYDGRPVQKLSPGKASLPGRKQVWRTERDGLILGDTVGLAAETRIDGRPMLAQVIADGRRLDGTGFGSLADARARCAEGLASLPPRLRALGRSEDAAPVSVSAELAEFSRTDAS</sequence>
<dbReference type="InterPro" id="IPR036068">
    <property type="entry name" value="Nicotinate_pribotase-like_C"/>
</dbReference>
<protein>
    <submittedName>
        <fullName evidence="2">Uncharacterized protein</fullName>
    </submittedName>
</protein>
<name>A0ABQ6IJI6_9MICO</name>